<name>A0A7R8XD16_9CRUS</name>
<dbReference type="EMBL" id="CAJPEV010001464">
    <property type="protein sequence ID" value="CAG0892806.1"/>
    <property type="molecule type" value="Genomic_DNA"/>
</dbReference>
<dbReference type="Pfam" id="PF21317">
    <property type="entry name" value="BetaGal_ABD_1"/>
    <property type="match status" value="1"/>
</dbReference>
<evidence type="ECO:0008006" key="13">
    <source>
        <dbReference type="Google" id="ProtNLM"/>
    </source>
</evidence>
<proteinExistence type="inferred from homology"/>
<dbReference type="InterPro" id="IPR048913">
    <property type="entry name" value="BetaGal_gal-bd"/>
</dbReference>
<organism evidence="11">
    <name type="scientific">Darwinula stevensoni</name>
    <dbReference type="NCBI Taxonomy" id="69355"/>
    <lineage>
        <taxon>Eukaryota</taxon>
        <taxon>Metazoa</taxon>
        <taxon>Ecdysozoa</taxon>
        <taxon>Arthropoda</taxon>
        <taxon>Crustacea</taxon>
        <taxon>Oligostraca</taxon>
        <taxon>Ostracoda</taxon>
        <taxon>Podocopa</taxon>
        <taxon>Podocopida</taxon>
        <taxon>Darwinulocopina</taxon>
        <taxon>Darwinuloidea</taxon>
        <taxon>Darwinulidae</taxon>
        <taxon>Darwinula</taxon>
    </lineage>
</organism>
<evidence type="ECO:0000256" key="1">
    <source>
        <dbReference type="ARBA" id="ARBA00009809"/>
    </source>
</evidence>
<keyword evidence="2" id="KW-0378">Hydrolase</keyword>
<evidence type="ECO:0000313" key="11">
    <source>
        <dbReference type="EMBL" id="CAD7247474.1"/>
    </source>
</evidence>
<evidence type="ECO:0000259" key="10">
    <source>
        <dbReference type="Pfam" id="PF21467"/>
    </source>
</evidence>
<feature type="region of interest" description="Disordered" evidence="6">
    <location>
        <begin position="568"/>
        <end position="590"/>
    </location>
</feature>
<dbReference type="PANTHER" id="PTHR23421">
    <property type="entry name" value="BETA-GALACTOSIDASE RELATED"/>
    <property type="match status" value="1"/>
</dbReference>
<evidence type="ECO:0000256" key="4">
    <source>
        <dbReference type="PIRSR" id="PIRSR006336-1"/>
    </source>
</evidence>
<feature type="domain" description="Beta-galactosidase galactose-binding" evidence="10">
    <location>
        <begin position="628"/>
        <end position="690"/>
    </location>
</feature>
<evidence type="ECO:0000256" key="6">
    <source>
        <dbReference type="SAM" id="MobiDB-lite"/>
    </source>
</evidence>
<dbReference type="Gene3D" id="3.20.20.80">
    <property type="entry name" value="Glycosidases"/>
    <property type="match status" value="1"/>
</dbReference>
<dbReference type="GO" id="GO:0005975">
    <property type="term" value="P:carbohydrate metabolic process"/>
    <property type="evidence" value="ECO:0007669"/>
    <property type="project" value="InterPro"/>
</dbReference>
<dbReference type="InterPro" id="IPR048912">
    <property type="entry name" value="BetaGal1-like_ABD1"/>
</dbReference>
<sequence>MLQFRGIALLLGIALYLGGKVESGELYDYYSSGGIESGLEEDGTDFALNGKYIQLVSGSLHYFRIHPEHWRSSLRKMRACGLNAVTTYIPWNLHEPREDEFVVSGFVDFREFLRVAEEEDLFVIVRPGPYICSEWEFGGLPSYLLRDPDMVVRTSNPQYLERVRKYFEFLIPILAEYQWSPGNPRPIIAAQVENEYGVFPEADAEPDTAYLVYVRDLMVEMGLDRVLFFTSDTPTEFEDRGAIPGVLMTANFRGAAEQELRKLQELQPGKPSWVMELWVGWFDHWMGGFHHTVPIQTVLGDIETVFHGFNGSVNMYMFQGGSTRGFMSGANSLDFFPNYWPQSSSYDYDAPLTEAGDYTEKYDAVCAYIQENAMGPDLPLPLRPPENLKVQYPVVVLQGYLGLQDFIDRGLPMTESETLLSMEHLNANGGSGQSVGFVVYRKRNLRAANGVLTFGERGKDLSLVLMDGIPQTLPLSSIVDTYNTGQGGDVVIEGDPNVPDGEHRLDVVVENTGRINYGKVGDFMGSRKGIFEAPLLWDGTEISDWSIYSLELLPDWLTRSVPSIGPSLERPPDRFMRSVDRAASNDGTGGGKSLDLVGQLSFQCLPVAQHSVEGLEGWGPERCATGPCLARGTLEVTGEPMDTWIHLFQQSEHWVKGNVIVNGLNLGRFWDLGPTQTLYVPGPLLRTGSNEIFVFDLYDIGTEVNFSAQPILEQTKRR</sequence>
<dbReference type="InterPro" id="IPR001944">
    <property type="entry name" value="Glycoside_Hdrlase_35"/>
</dbReference>
<evidence type="ECO:0000259" key="9">
    <source>
        <dbReference type="Pfam" id="PF21317"/>
    </source>
</evidence>
<dbReference type="Gene3D" id="2.60.120.260">
    <property type="entry name" value="Galactose-binding domain-like"/>
    <property type="match status" value="3"/>
</dbReference>
<gene>
    <name evidence="11" type="ORF">DSTB1V02_LOCUS7305</name>
</gene>
<dbReference type="Pfam" id="PF01301">
    <property type="entry name" value="Glyco_hydro_35"/>
    <property type="match status" value="1"/>
</dbReference>
<dbReference type="InterPro" id="IPR008979">
    <property type="entry name" value="Galactose-bd-like_sf"/>
</dbReference>
<evidence type="ECO:0000259" key="8">
    <source>
        <dbReference type="Pfam" id="PF01301"/>
    </source>
</evidence>
<dbReference type="EMBL" id="LR900981">
    <property type="protein sequence ID" value="CAD7247474.1"/>
    <property type="molecule type" value="Genomic_DNA"/>
</dbReference>
<dbReference type="PRINTS" id="PR00742">
    <property type="entry name" value="GLHYDRLASE35"/>
</dbReference>
<protein>
    <recommendedName>
        <fullName evidence="13">Beta-galactosidase</fullName>
    </recommendedName>
</protein>
<keyword evidence="12" id="KW-1185">Reference proteome</keyword>
<comment type="similarity">
    <text evidence="1 5">Belongs to the glycosyl hydrolase 35 family.</text>
</comment>
<dbReference type="InterPro" id="IPR017853">
    <property type="entry name" value="GH"/>
</dbReference>
<evidence type="ECO:0000313" key="12">
    <source>
        <dbReference type="Proteomes" id="UP000677054"/>
    </source>
</evidence>
<dbReference type="Pfam" id="PF21467">
    <property type="entry name" value="BetaGal_gal-bd"/>
    <property type="match status" value="1"/>
</dbReference>
<accession>A0A7R8XD16</accession>
<dbReference type="Proteomes" id="UP000677054">
    <property type="component" value="Unassembled WGS sequence"/>
</dbReference>
<feature type="compositionally biased region" description="Basic and acidic residues" evidence="6">
    <location>
        <begin position="570"/>
        <end position="580"/>
    </location>
</feature>
<feature type="signal peptide" evidence="7">
    <location>
        <begin position="1"/>
        <end position="23"/>
    </location>
</feature>
<evidence type="ECO:0000256" key="5">
    <source>
        <dbReference type="RuleBase" id="RU003679"/>
    </source>
</evidence>
<dbReference type="InterPro" id="IPR026283">
    <property type="entry name" value="B-gal_1-like"/>
</dbReference>
<evidence type="ECO:0000256" key="2">
    <source>
        <dbReference type="ARBA" id="ARBA00022801"/>
    </source>
</evidence>
<evidence type="ECO:0000256" key="3">
    <source>
        <dbReference type="ARBA" id="ARBA00023295"/>
    </source>
</evidence>
<feature type="domain" description="Beta-galactosidase 1-like first all-beta" evidence="9">
    <location>
        <begin position="432"/>
        <end position="551"/>
    </location>
</feature>
<feature type="active site" description="Proton donor" evidence="4">
    <location>
        <position position="195"/>
    </location>
</feature>
<feature type="chain" id="PRO_5036209188" description="Beta-galactosidase" evidence="7">
    <location>
        <begin position="24"/>
        <end position="718"/>
    </location>
</feature>
<keyword evidence="7" id="KW-0732">Signal</keyword>
<dbReference type="InterPro" id="IPR031330">
    <property type="entry name" value="Gly_Hdrlase_35_cat"/>
</dbReference>
<dbReference type="GO" id="GO:0004565">
    <property type="term" value="F:beta-galactosidase activity"/>
    <property type="evidence" value="ECO:0007669"/>
    <property type="project" value="InterPro"/>
</dbReference>
<keyword evidence="3" id="KW-0326">Glycosidase</keyword>
<dbReference type="OrthoDB" id="1657402at2759"/>
<feature type="active site" description="Nucleophile" evidence="4">
    <location>
        <position position="276"/>
    </location>
</feature>
<feature type="domain" description="Glycoside hydrolase 35 catalytic" evidence="8">
    <location>
        <begin position="46"/>
        <end position="369"/>
    </location>
</feature>
<dbReference type="AlphaFoldDB" id="A0A7R8XD16"/>
<dbReference type="PIRSF" id="PIRSF006336">
    <property type="entry name" value="B-gal"/>
    <property type="match status" value="1"/>
</dbReference>
<evidence type="ECO:0000256" key="7">
    <source>
        <dbReference type="SAM" id="SignalP"/>
    </source>
</evidence>
<dbReference type="SUPFAM" id="SSF49785">
    <property type="entry name" value="Galactose-binding domain-like"/>
    <property type="match status" value="1"/>
</dbReference>
<dbReference type="SUPFAM" id="SSF51445">
    <property type="entry name" value="(Trans)glycosidases"/>
    <property type="match status" value="1"/>
</dbReference>
<reference evidence="11" key="1">
    <citation type="submission" date="2020-11" db="EMBL/GenBank/DDBJ databases">
        <authorList>
            <person name="Tran Van P."/>
        </authorList>
    </citation>
    <scope>NUCLEOTIDE SEQUENCE</scope>
</reference>